<evidence type="ECO:0000313" key="3">
    <source>
        <dbReference type="Proteomes" id="UP000007129"/>
    </source>
</evidence>
<dbReference type="eggNOG" id="ENOG502R41Z">
    <property type="taxonomic scope" value="Eukaryota"/>
</dbReference>
<proteinExistence type="predicted"/>
<feature type="domain" description="Heterokaryon incompatibility" evidence="1">
    <location>
        <begin position="128"/>
        <end position="278"/>
    </location>
</feature>
<dbReference type="OrthoDB" id="4161196at2759"/>
<sequence>MLLRAFGRCCNDDDGNIDIVREGASLKREPRGPRLLRFCADPEYVDRTDYGIPIGLPIPPEPDDPARFALLRAWLSWCDDSHGCNKHRGESKTALPTRVLYVGDPKGSGYDLDSVRLVCASETSSHKYIALSHCWGKLSDEEKKGFCTTRANIGQRLRGFSLSELPKTFRDAVKVTRELGVLYLWIDSICIIQYGDNGEDWKSESGRMETVFSAAYCTIAAASADNSNAGFLERGVSTGYVSVQGAPGKRFYISDDIDDFDNDVGKALLSTRAWVMQERVLAQRTIHFTANQTYWECGEGIYCENLTRLESSSEKTYFTLDPNFPSRLLKSGRQRTIDFIQYLSENYSKMELTFETDRCVAISGLENLIASALSCQSRYGIFQRYIHRGLLWQASDNKMERIAYNNRHVPSWSWMAYSGGIQFIKIPFGSVDWINYLRFDEECGYAIIADVAAFTNCTMELHGKQYAVSDSSGTERGWIRYDVEDGGELCQERCVVVGMVRNGRFKDCYYIMIVRPTGVDAGLLICYRILFSQPLTPPNRTSGFPCQPARDLKTLSASTGMLPLNSIWWTQHYMTV</sequence>
<reference evidence="2 3" key="1">
    <citation type="journal article" date="2012" name="BMC Genomics">
        <title>Tools to kill: Genome of one of the most destructive plant pathogenic fungi Macrophomina phaseolina.</title>
        <authorList>
            <person name="Islam M.S."/>
            <person name="Haque M.S."/>
            <person name="Islam M.M."/>
            <person name="Emdad E.M."/>
            <person name="Halim A."/>
            <person name="Hossen Q.M.M."/>
            <person name="Hossain M.Z."/>
            <person name="Ahmed B."/>
            <person name="Rahim S."/>
            <person name="Rahman M.S."/>
            <person name="Alam M.M."/>
            <person name="Hou S."/>
            <person name="Wan X."/>
            <person name="Saito J.A."/>
            <person name="Alam M."/>
        </authorList>
    </citation>
    <scope>NUCLEOTIDE SEQUENCE [LARGE SCALE GENOMIC DNA]</scope>
    <source>
        <strain evidence="2 3">MS6</strain>
    </source>
</reference>
<dbReference type="HOGENOM" id="CLU_002639_7_1_1"/>
<organism evidence="2 3">
    <name type="scientific">Macrophomina phaseolina (strain MS6)</name>
    <name type="common">Charcoal rot fungus</name>
    <dbReference type="NCBI Taxonomy" id="1126212"/>
    <lineage>
        <taxon>Eukaryota</taxon>
        <taxon>Fungi</taxon>
        <taxon>Dikarya</taxon>
        <taxon>Ascomycota</taxon>
        <taxon>Pezizomycotina</taxon>
        <taxon>Dothideomycetes</taxon>
        <taxon>Dothideomycetes incertae sedis</taxon>
        <taxon>Botryosphaeriales</taxon>
        <taxon>Botryosphaeriaceae</taxon>
        <taxon>Macrophomina</taxon>
    </lineage>
</organism>
<dbReference type="Pfam" id="PF06985">
    <property type="entry name" value="HET"/>
    <property type="match status" value="1"/>
</dbReference>
<dbReference type="AlphaFoldDB" id="K2R9M9"/>
<dbReference type="VEuPathDB" id="FungiDB:MPH_11776"/>
<gene>
    <name evidence="2" type="ORF">MPH_11776</name>
</gene>
<dbReference type="InterPro" id="IPR010730">
    <property type="entry name" value="HET"/>
</dbReference>
<dbReference type="PANTHER" id="PTHR33112">
    <property type="entry name" value="DOMAIN PROTEIN, PUTATIVE-RELATED"/>
    <property type="match status" value="1"/>
</dbReference>
<evidence type="ECO:0000313" key="2">
    <source>
        <dbReference type="EMBL" id="EKG11158.1"/>
    </source>
</evidence>
<dbReference type="Proteomes" id="UP000007129">
    <property type="component" value="Unassembled WGS sequence"/>
</dbReference>
<accession>K2R9M9</accession>
<dbReference type="PANTHER" id="PTHR33112:SF10">
    <property type="entry name" value="TOL"/>
    <property type="match status" value="1"/>
</dbReference>
<protein>
    <submittedName>
        <fullName evidence="2">Heterokaryon incompatibility</fullName>
    </submittedName>
</protein>
<dbReference type="EMBL" id="AHHD01000498">
    <property type="protein sequence ID" value="EKG11158.1"/>
    <property type="molecule type" value="Genomic_DNA"/>
</dbReference>
<name>K2R9M9_MACPH</name>
<comment type="caution">
    <text evidence="2">The sequence shown here is derived from an EMBL/GenBank/DDBJ whole genome shotgun (WGS) entry which is preliminary data.</text>
</comment>
<evidence type="ECO:0000259" key="1">
    <source>
        <dbReference type="Pfam" id="PF06985"/>
    </source>
</evidence>
<dbReference type="InParanoid" id="K2R9M9"/>